<dbReference type="RefSeq" id="WP_127085879.1">
    <property type="nucleotide sequence ID" value="NZ_RSCL01000026.1"/>
</dbReference>
<dbReference type="Gene3D" id="1.25.40.10">
    <property type="entry name" value="Tetratricopeptide repeat domain"/>
    <property type="match status" value="1"/>
</dbReference>
<keyword evidence="2" id="KW-1185">Reference proteome</keyword>
<evidence type="ECO:0000313" key="1">
    <source>
        <dbReference type="EMBL" id="RUS99373.1"/>
    </source>
</evidence>
<accession>A0A3S1AUB6</accession>
<dbReference type="InterPro" id="IPR011990">
    <property type="entry name" value="TPR-like_helical_dom_sf"/>
</dbReference>
<dbReference type="AlphaFoldDB" id="A0A3S1AUB6"/>
<gene>
    <name evidence="1" type="ORF">DSM106972_078150</name>
</gene>
<organism evidence="1 2">
    <name type="scientific">Dulcicalothrix desertica PCC 7102</name>
    <dbReference type="NCBI Taxonomy" id="232991"/>
    <lineage>
        <taxon>Bacteria</taxon>
        <taxon>Bacillati</taxon>
        <taxon>Cyanobacteriota</taxon>
        <taxon>Cyanophyceae</taxon>
        <taxon>Nostocales</taxon>
        <taxon>Calotrichaceae</taxon>
        <taxon>Dulcicalothrix</taxon>
    </lineage>
</organism>
<comment type="caution">
    <text evidence="1">The sequence shown here is derived from an EMBL/GenBank/DDBJ whole genome shotgun (WGS) entry which is preliminary data.</text>
</comment>
<dbReference type="SUPFAM" id="SSF48452">
    <property type="entry name" value="TPR-like"/>
    <property type="match status" value="1"/>
</dbReference>
<evidence type="ECO:0008006" key="3">
    <source>
        <dbReference type="Google" id="ProtNLM"/>
    </source>
</evidence>
<evidence type="ECO:0000313" key="2">
    <source>
        <dbReference type="Proteomes" id="UP000271624"/>
    </source>
</evidence>
<dbReference type="Proteomes" id="UP000271624">
    <property type="component" value="Unassembled WGS sequence"/>
</dbReference>
<dbReference type="OrthoDB" id="478276at2"/>
<proteinExistence type="predicted"/>
<reference evidence="1" key="1">
    <citation type="submission" date="2018-12" db="EMBL/GenBank/DDBJ databases">
        <authorList>
            <person name="Will S."/>
            <person name="Neumann-Schaal M."/>
            <person name="Henke P."/>
        </authorList>
    </citation>
    <scope>NUCLEOTIDE SEQUENCE</scope>
    <source>
        <strain evidence="1">PCC 7102</strain>
    </source>
</reference>
<dbReference type="EMBL" id="RSCL01000026">
    <property type="protein sequence ID" value="RUS99373.1"/>
    <property type="molecule type" value="Genomic_DNA"/>
</dbReference>
<dbReference type="Pfam" id="PF14559">
    <property type="entry name" value="TPR_19"/>
    <property type="match status" value="1"/>
</dbReference>
<protein>
    <recommendedName>
        <fullName evidence="3">Cyclic nucleotide-binding protein</fullName>
    </recommendedName>
</protein>
<sequence>MIESVAAAFEQQDYKTAGKLLKQLLQESPKDPWVKFYVGRLQEVSRKYQDAEKIYRRLLRDETNSKIVAQARQGLQRLREFEEEERKRGISEAMGDTHGNEAGVLILEPISNELKTQAAQRFAKVTQMDAYSARLLLPSRGWRLYRTGAIGELKYYGEQLQQAEIPCFWSTLAALQQIQVFQVDYFQKSESNSREVTVVCHNQSKQLGSLTFEWNEVKARVTGLLPIFEEVVDRNARGKLERKTQTLDYAQFSDLHIPGRKCILRIFDGGYEWKKGIEITLPNSQNTVRINWNNLSSWLDEQLPQVKIWSDFTPFAETALDQNEMLSHIQSNVHLFRKEASNWDSAFQLYSGLVFLKVLSDEC</sequence>
<reference evidence="1" key="2">
    <citation type="journal article" date="2019" name="Genome Biol. Evol.">
        <title>Day and night: Metabolic profiles and evolutionary relationships of six axenic non-marine cyanobacteria.</title>
        <authorList>
            <person name="Will S.E."/>
            <person name="Henke P."/>
            <person name="Boedeker C."/>
            <person name="Huang S."/>
            <person name="Brinkmann H."/>
            <person name="Rohde M."/>
            <person name="Jarek M."/>
            <person name="Friedl T."/>
            <person name="Seufert S."/>
            <person name="Schumacher M."/>
            <person name="Overmann J."/>
            <person name="Neumann-Schaal M."/>
            <person name="Petersen J."/>
        </authorList>
    </citation>
    <scope>NUCLEOTIDE SEQUENCE [LARGE SCALE GENOMIC DNA]</scope>
    <source>
        <strain evidence="1">PCC 7102</strain>
    </source>
</reference>
<name>A0A3S1AUB6_9CYAN</name>